<protein>
    <submittedName>
        <fullName evidence="2">Uncharacterized protein</fullName>
    </submittedName>
</protein>
<feature type="region of interest" description="Disordered" evidence="1">
    <location>
        <begin position="202"/>
        <end position="223"/>
    </location>
</feature>
<evidence type="ECO:0000256" key="1">
    <source>
        <dbReference type="SAM" id="MobiDB-lite"/>
    </source>
</evidence>
<evidence type="ECO:0000313" key="3">
    <source>
        <dbReference type="Proteomes" id="UP000824219"/>
    </source>
</evidence>
<sequence length="223" mass="24762">MHKKGFRKGPLGYLLQEPTEEAGLIKDDPSLQDKSAPKKEDLVLLWSVREGVTSLTKEKSLVNTLCFLYNGATCVPGTRMYKLQHYLWSQMQSDRPSQRHQPRLLRKRVPLLKELMFLVPEQSAATQTKRPVSTAADRRTVESSPVCSQIIEDCGKDENLSSSETTSYSVPHRAEASHGAVHLSIQSLAMGTMASLSTSFISKAPSDTSTVPQRSSKLTMLKD</sequence>
<reference evidence="2 3" key="1">
    <citation type="submission" date="2021-06" db="EMBL/GenBank/DDBJ databases">
        <title>Chromosome-level genome assembly of the red-tail catfish (Hemibagrus wyckioides).</title>
        <authorList>
            <person name="Shao F."/>
        </authorList>
    </citation>
    <scope>NUCLEOTIDE SEQUENCE [LARGE SCALE GENOMIC DNA]</scope>
    <source>
        <strain evidence="2">EC202008001</strain>
        <tissue evidence="2">Blood</tissue>
    </source>
</reference>
<accession>A0A9D3SE38</accession>
<keyword evidence="3" id="KW-1185">Reference proteome</keyword>
<proteinExistence type="predicted"/>
<comment type="caution">
    <text evidence="2">The sequence shown here is derived from an EMBL/GenBank/DDBJ whole genome shotgun (WGS) entry which is preliminary data.</text>
</comment>
<gene>
    <name evidence="2" type="ORF">KOW79_015436</name>
</gene>
<dbReference type="EMBL" id="JAHKSW010000018">
    <property type="protein sequence ID" value="KAG7321021.1"/>
    <property type="molecule type" value="Genomic_DNA"/>
</dbReference>
<dbReference type="Proteomes" id="UP000824219">
    <property type="component" value="Linkage Group LG18"/>
</dbReference>
<name>A0A9D3SE38_9TELE</name>
<evidence type="ECO:0000313" key="2">
    <source>
        <dbReference type="EMBL" id="KAG7321021.1"/>
    </source>
</evidence>
<organism evidence="2 3">
    <name type="scientific">Hemibagrus wyckioides</name>
    <dbReference type="NCBI Taxonomy" id="337641"/>
    <lineage>
        <taxon>Eukaryota</taxon>
        <taxon>Metazoa</taxon>
        <taxon>Chordata</taxon>
        <taxon>Craniata</taxon>
        <taxon>Vertebrata</taxon>
        <taxon>Euteleostomi</taxon>
        <taxon>Actinopterygii</taxon>
        <taxon>Neopterygii</taxon>
        <taxon>Teleostei</taxon>
        <taxon>Ostariophysi</taxon>
        <taxon>Siluriformes</taxon>
        <taxon>Bagridae</taxon>
        <taxon>Hemibagrus</taxon>
    </lineage>
</organism>
<dbReference type="AlphaFoldDB" id="A0A9D3SE38"/>
<dbReference type="OrthoDB" id="8960663at2759"/>